<feature type="transmembrane region" description="Helical" evidence="6">
    <location>
        <begin position="775"/>
        <end position="798"/>
    </location>
</feature>
<comment type="caution">
    <text evidence="8">The sequence shown here is derived from an EMBL/GenBank/DDBJ whole genome shotgun (WGS) entry which is preliminary data.</text>
</comment>
<dbReference type="InterPro" id="IPR038766">
    <property type="entry name" value="Membrane_comp_ABC_pdt"/>
</dbReference>
<dbReference type="InterPro" id="IPR003838">
    <property type="entry name" value="ABC3_permease_C"/>
</dbReference>
<feature type="domain" description="ABC3 transporter permease C-terminal" evidence="7">
    <location>
        <begin position="727"/>
        <end position="837"/>
    </location>
</feature>
<name>A0ABW6L4L0_9ACTN</name>
<feature type="transmembrane region" description="Helical" evidence="6">
    <location>
        <begin position="273"/>
        <end position="294"/>
    </location>
</feature>
<dbReference type="Pfam" id="PF02687">
    <property type="entry name" value="FtsX"/>
    <property type="match status" value="2"/>
</dbReference>
<dbReference type="PANTHER" id="PTHR30287:SF1">
    <property type="entry name" value="INNER MEMBRANE PROTEIN"/>
    <property type="match status" value="1"/>
</dbReference>
<evidence type="ECO:0000256" key="2">
    <source>
        <dbReference type="ARBA" id="ARBA00022475"/>
    </source>
</evidence>
<protein>
    <submittedName>
        <fullName evidence="8">FtsX-like permease family protein</fullName>
    </submittedName>
</protein>
<evidence type="ECO:0000313" key="9">
    <source>
        <dbReference type="Proteomes" id="UP001601197"/>
    </source>
</evidence>
<dbReference type="PANTHER" id="PTHR30287">
    <property type="entry name" value="MEMBRANE COMPONENT OF PREDICTED ABC SUPERFAMILY METABOLITE UPTAKE TRANSPORTER"/>
    <property type="match status" value="1"/>
</dbReference>
<accession>A0ABW6L4L0</accession>
<feature type="transmembrane region" description="Helical" evidence="6">
    <location>
        <begin position="410"/>
        <end position="429"/>
    </location>
</feature>
<feature type="transmembrane region" description="Helical" evidence="6">
    <location>
        <begin position="726"/>
        <end position="749"/>
    </location>
</feature>
<gene>
    <name evidence="8" type="ORF">ACFYNZ_34225</name>
</gene>
<dbReference type="PROSITE" id="PS51257">
    <property type="entry name" value="PROKAR_LIPOPROTEIN"/>
    <property type="match status" value="1"/>
</dbReference>
<feature type="transmembrane region" description="Helical" evidence="6">
    <location>
        <begin position="494"/>
        <end position="513"/>
    </location>
</feature>
<evidence type="ECO:0000256" key="6">
    <source>
        <dbReference type="SAM" id="Phobius"/>
    </source>
</evidence>
<proteinExistence type="predicted"/>
<evidence type="ECO:0000256" key="3">
    <source>
        <dbReference type="ARBA" id="ARBA00022692"/>
    </source>
</evidence>
<evidence type="ECO:0000313" key="8">
    <source>
        <dbReference type="EMBL" id="MFE9174437.1"/>
    </source>
</evidence>
<dbReference type="Proteomes" id="UP001601197">
    <property type="component" value="Unassembled WGS sequence"/>
</dbReference>
<evidence type="ECO:0000256" key="5">
    <source>
        <dbReference type="ARBA" id="ARBA00023136"/>
    </source>
</evidence>
<keyword evidence="9" id="KW-1185">Reference proteome</keyword>
<feature type="transmembrane region" description="Helical" evidence="6">
    <location>
        <begin position="364"/>
        <end position="385"/>
    </location>
</feature>
<reference evidence="8 9" key="1">
    <citation type="submission" date="2024-10" db="EMBL/GenBank/DDBJ databases">
        <title>The Natural Products Discovery Center: Release of the First 8490 Sequenced Strains for Exploring Actinobacteria Biosynthetic Diversity.</title>
        <authorList>
            <person name="Kalkreuter E."/>
            <person name="Kautsar S.A."/>
            <person name="Yang D."/>
            <person name="Bader C.D."/>
            <person name="Teijaro C.N."/>
            <person name="Fluegel L."/>
            <person name="Davis C.M."/>
            <person name="Simpson J.R."/>
            <person name="Lauterbach L."/>
            <person name="Steele A.D."/>
            <person name="Gui C."/>
            <person name="Meng S."/>
            <person name="Li G."/>
            <person name="Viehrig K."/>
            <person name="Ye F."/>
            <person name="Su P."/>
            <person name="Kiefer A.F."/>
            <person name="Nichols A."/>
            <person name="Cepeda A.J."/>
            <person name="Yan W."/>
            <person name="Fan B."/>
            <person name="Jiang Y."/>
            <person name="Adhikari A."/>
            <person name="Zheng C.-J."/>
            <person name="Schuster L."/>
            <person name="Cowan T.M."/>
            <person name="Smanski M.J."/>
            <person name="Chevrette M.G."/>
            <person name="De Carvalho L.P.S."/>
            <person name="Shen B."/>
        </authorList>
    </citation>
    <scope>NUCLEOTIDE SEQUENCE [LARGE SCALE GENOMIC DNA]</scope>
    <source>
        <strain evidence="8 9">NPDC007147</strain>
    </source>
</reference>
<comment type="subcellular location">
    <subcellularLocation>
        <location evidence="1">Cell membrane</location>
        <topology evidence="1">Multi-pass membrane protein</topology>
    </subcellularLocation>
</comment>
<evidence type="ECO:0000256" key="1">
    <source>
        <dbReference type="ARBA" id="ARBA00004651"/>
    </source>
</evidence>
<evidence type="ECO:0000259" key="7">
    <source>
        <dbReference type="Pfam" id="PF02687"/>
    </source>
</evidence>
<feature type="transmembrane region" description="Helical" evidence="6">
    <location>
        <begin position="321"/>
        <end position="344"/>
    </location>
</feature>
<organism evidence="8 9">
    <name type="scientific">Streptomyces kebangsaanensis</name>
    <dbReference type="NCBI Taxonomy" id="864058"/>
    <lineage>
        <taxon>Bacteria</taxon>
        <taxon>Bacillati</taxon>
        <taxon>Actinomycetota</taxon>
        <taxon>Actinomycetes</taxon>
        <taxon>Kitasatosporales</taxon>
        <taxon>Streptomycetaceae</taxon>
        <taxon>Streptomyces</taxon>
    </lineage>
</organism>
<keyword evidence="4 6" id="KW-1133">Transmembrane helix</keyword>
<dbReference type="EMBL" id="JBIAFJ010000055">
    <property type="protein sequence ID" value="MFE9174437.1"/>
    <property type="molecule type" value="Genomic_DNA"/>
</dbReference>
<dbReference type="RefSeq" id="WP_388354336.1">
    <property type="nucleotide sequence ID" value="NZ_JBIAFJ010000055.1"/>
</dbReference>
<keyword evidence="3 6" id="KW-0812">Transmembrane</keyword>
<feature type="transmembrane region" description="Helical" evidence="6">
    <location>
        <begin position="810"/>
        <end position="830"/>
    </location>
</feature>
<feature type="transmembrane region" description="Helical" evidence="6">
    <location>
        <begin position="441"/>
        <end position="464"/>
    </location>
</feature>
<sequence length="848" mass="85672">MTNGLARAAVRFRPASFAGSAVALLFASAIITACGVLLQTGVTAAGAPVRYAGTPVVVAADPYARMTHTVGEEQVTERTPLPERARVDSRLAARIAARPGVAAAVADIGFPVQPAGSTASSLPPLTGRGYASAAVPAPGAPVLTAGRAPGAGQVVLDGATARAAGLAVGDRIVLTAPGGNGTYRIAGVASVRAGAATVWFADRDADRLSGHPGRADAIAVRARAGVTGEELAQQVRTAVGDEAKVLTGDARGLAEQPGLARGREALTALGASFGGVAALTAVFVVVSTVGLAVGQRAREFALLRALGATPSQIRRTVATEAAMVAPVAGLLGVPAGLVLARWWFDELVGRGEVPEEIRLDTGVLPMAVAVAVTVLAALLAGYLAARRSARLRPCEAFGEAAVEPRRPGRFRVVSGLVLLAGGMVLALAASGLDGTQAADTALGVVLCLLVAVALLGPPLTRFFVTVLGLPLRARVGASASLAADNARANARRTASAAVPIAMVAAFCGTLLFLQTTVTHVSARQVRTGIVADHVIGSAGPGLPAAIAERAAREPGVEASVGVLRTGVVHRAGDLLNSATALGISGDAVQLSKVFDLGVREGSLSGLRGSAQAVAVDEILAEEAGVEVGDRFELWLGDGTRVRPTVVATYERGLGFGQVLLPRAVVAPHVDAAYDTQVLVRDKPGAHPAAVAARLAGLGPGLTVQDAADYTAQVGRDLEINAWANRVMAAVLGGFTAIAVANTLVMTVLVRGREVGLLRLAGTTRGQVRGMMRWEALLVAATGLLLGTAIACVTLVPITRGVTGSAPHVPMGTALPLAAGAVLLTMAATSLPTRALLRGRPLNAGTSRT</sequence>
<keyword evidence="2" id="KW-1003">Cell membrane</keyword>
<keyword evidence="5 6" id="KW-0472">Membrane</keyword>
<feature type="domain" description="ABC3 transporter permease C-terminal" evidence="7">
    <location>
        <begin position="272"/>
        <end position="391"/>
    </location>
</feature>
<evidence type="ECO:0000256" key="4">
    <source>
        <dbReference type="ARBA" id="ARBA00022989"/>
    </source>
</evidence>